<dbReference type="Proteomes" id="UP001204953">
    <property type="component" value="Unassembled WGS sequence"/>
</dbReference>
<dbReference type="RefSeq" id="WP_254013329.1">
    <property type="nucleotide sequence ID" value="NZ_JAMZMM010000216.1"/>
</dbReference>
<gene>
    <name evidence="1" type="ORF">NJ959_19275</name>
</gene>
<dbReference type="EMBL" id="JAMZMM010000216">
    <property type="protein sequence ID" value="MCP2730573.1"/>
    <property type="molecule type" value="Genomic_DNA"/>
</dbReference>
<name>A0AAE3KQC9_9CYAN</name>
<reference evidence="1" key="1">
    <citation type="submission" date="2022-06" db="EMBL/GenBank/DDBJ databases">
        <title>New cyanobacteria of genus Symplocastrum in benthos of Lake Baikal.</title>
        <authorList>
            <person name="Sorokovikova E."/>
            <person name="Tikhonova I."/>
            <person name="Krasnopeev A."/>
            <person name="Evseev P."/>
            <person name="Gladkikh A."/>
            <person name="Belykh O."/>
        </authorList>
    </citation>
    <scope>NUCLEOTIDE SEQUENCE</scope>
    <source>
        <strain evidence="1">BBK-W-15</strain>
    </source>
</reference>
<keyword evidence="2" id="KW-1185">Reference proteome</keyword>
<organism evidence="1 2">
    <name type="scientific">Limnofasciculus baicalensis BBK-W-15</name>
    <dbReference type="NCBI Taxonomy" id="2699891"/>
    <lineage>
        <taxon>Bacteria</taxon>
        <taxon>Bacillati</taxon>
        <taxon>Cyanobacteriota</taxon>
        <taxon>Cyanophyceae</taxon>
        <taxon>Coleofasciculales</taxon>
        <taxon>Coleofasciculaceae</taxon>
        <taxon>Limnofasciculus</taxon>
        <taxon>Limnofasciculus baicalensis</taxon>
    </lineage>
</organism>
<protein>
    <submittedName>
        <fullName evidence="1">Uncharacterized protein</fullName>
    </submittedName>
</protein>
<proteinExistence type="predicted"/>
<sequence length="205" mass="23241">MSFSNYKSIGVVAKEYKIKCLSSSFVVEVDFPVGESFKEELKLLFSEGVVNNSEAAICENLIYPVLKEVWKVYRRKFILWSHETLYYDQKLSGVPDYILAARSPLGTAVFDKPYFLTVEAKQDKFTEGWGQCLAEMVAVQKSNQDLEQTIYGIVSNGLVWQFGNLKGDTFTQNSGSYLIEDLDRLFAAVNYVFQQCELQVGEVLG</sequence>
<dbReference type="AlphaFoldDB" id="A0AAE3KQC9"/>
<accession>A0AAE3KQC9</accession>
<comment type="caution">
    <text evidence="1">The sequence shown here is derived from an EMBL/GenBank/DDBJ whole genome shotgun (WGS) entry which is preliminary data.</text>
</comment>
<evidence type="ECO:0000313" key="1">
    <source>
        <dbReference type="EMBL" id="MCP2730573.1"/>
    </source>
</evidence>
<evidence type="ECO:0000313" key="2">
    <source>
        <dbReference type="Proteomes" id="UP001204953"/>
    </source>
</evidence>